<gene>
    <name evidence="2" type="ORF">M3202_19790</name>
</gene>
<dbReference type="Proteomes" id="UP001139179">
    <property type="component" value="Unassembled WGS sequence"/>
</dbReference>
<comment type="caution">
    <text evidence="2">The sequence shown here is derived from an EMBL/GenBank/DDBJ whole genome shotgun (WGS) entry which is preliminary data.</text>
</comment>
<keyword evidence="2" id="KW-0067">ATP-binding</keyword>
<dbReference type="GO" id="GO:0003677">
    <property type="term" value="F:DNA binding"/>
    <property type="evidence" value="ECO:0007669"/>
    <property type="project" value="InterPro"/>
</dbReference>
<dbReference type="GO" id="GO:0005524">
    <property type="term" value="F:ATP binding"/>
    <property type="evidence" value="ECO:0007669"/>
    <property type="project" value="InterPro"/>
</dbReference>
<reference evidence="2" key="1">
    <citation type="submission" date="2022-05" db="EMBL/GenBank/DDBJ databases">
        <title>Comparative Genomics of Spacecraft Associated Microbes.</title>
        <authorList>
            <person name="Tran M.T."/>
            <person name="Wright A."/>
            <person name="Seuylemezian A."/>
            <person name="Eisen J."/>
            <person name="Coil D."/>
        </authorList>
    </citation>
    <scope>NUCLEOTIDE SEQUENCE</scope>
    <source>
        <strain evidence="2">214.1.1</strain>
    </source>
</reference>
<dbReference type="GO" id="GO:0016787">
    <property type="term" value="F:hydrolase activity"/>
    <property type="evidence" value="ECO:0007669"/>
    <property type="project" value="InterPro"/>
</dbReference>
<sequence length="1122" mass="128424">MKKIRINEDGKTFEAYVKMLILDGDVLVGCSFAGTAVAVRSIHASFYNIGTRIEVIDETTGQISYYTSTTRYRRVEEVVGRVVHCFMLPRSAVLREFQASLAENMKAAQNTLKSNKDKSKKFDYSYPERVVIARKGNINQVAGRFIAKTFGLPQKEAWSNKYIELLQEKITKLSIITTNLAGEWDQAEALRIHSLKEKEVLEIIEKEIQSGRLNPESNAPYIIKSEQAIYNAGMTTEQYLRKNAKALASKLEHYIRPTYKGDHYLPYIGQTERVCVPAQAKIVMGMHETLKKKKGVICVSDMGTGKTQMSLTTVFTAAKKRAEDKNIKDEFRALIIAPSNVIPKWSESEIPTVLGKSKTVWVTPGELSAFKKNERRFKFSQRFIVTTIESTDDALKYVQAVRSGWTVPSRMIHFVLISMDRMKYGAMKYVFAGRWDPVRNVWRSPETNQALQIPPSQKQLKRKKRAADEHAGWSDIVISPKHPPTLHQIQEARKKGTLAPNQLPKGYVQKWSEDIRAIQEVYFKPDKTKAKKHCTLYRPAQAKWGEMKGSHRWMIAQIFQKKLPNHFHIGIFDEVHKMHSTESGRGAAFHKILKSCRKSILLTGTLTNGESSSIFGILWRLFPGELINAGFSYETSKEAWAYRYGTVERIVTLDKGGRDLGATTNRVKDQVQIKEKPGISPELIANHLLDKCVFMNLPDLQIPLVELEERPILIKLDDDHYEEYQRLQKELYSTCQSLTKMVGTGAWAKYHPATLNYADQPSKGVKIEWYPKGVKKDQTNHLGKVEAPSFPESYLPAKERTLIDLVKSELAQDRPCVIYNHFTGKSGEYQTNQRLKKTLTDQGIKCKILDEGVPSHKRFEWLEEQVKLETKVIITNMKLVEVGLDLIYYPTYIYFQLCDEISILRQSSRRGFRLGQPKKCKVFFLVNEKTTQMEQFVRLMSRRIAALIAEGRMERSNELAKFANVASSGITNELSQELEKADIKQMWADVAAHDLDDELRLISEADFKEKISAAFRNLTAETKRLTGVKEIDPFAELTDEELDLALSVFDDVNFEVEPEDIDISEEKDAEVEVFSEAKSTKNDQSHEKKNEIVEYKVEVEPYNLQSKEKIRFEQQSLFDFAN</sequence>
<keyword evidence="2" id="KW-0378">Hydrolase</keyword>
<feature type="domain" description="Helicase/UvrB N-terminal" evidence="1">
    <location>
        <begin position="277"/>
        <end position="395"/>
    </location>
</feature>
<dbReference type="SUPFAM" id="SSF52540">
    <property type="entry name" value="P-loop containing nucleoside triphosphate hydrolases"/>
    <property type="match status" value="2"/>
</dbReference>
<dbReference type="InterPro" id="IPR038718">
    <property type="entry name" value="SNF2-like_sf"/>
</dbReference>
<organism evidence="2 3">
    <name type="scientific">Halalkalibacter oceani</name>
    <dbReference type="NCBI Taxonomy" id="1653776"/>
    <lineage>
        <taxon>Bacteria</taxon>
        <taxon>Bacillati</taxon>
        <taxon>Bacillota</taxon>
        <taxon>Bacilli</taxon>
        <taxon>Bacillales</taxon>
        <taxon>Bacillaceae</taxon>
        <taxon>Halalkalibacter</taxon>
    </lineage>
</organism>
<proteinExistence type="predicted"/>
<protein>
    <submittedName>
        <fullName evidence="2">DEAD/DEAH box helicase family protein</fullName>
    </submittedName>
</protein>
<dbReference type="Gene3D" id="3.40.50.10810">
    <property type="entry name" value="Tandem AAA-ATPase domain"/>
    <property type="match status" value="1"/>
</dbReference>
<dbReference type="RefSeq" id="WP_251224961.1">
    <property type="nucleotide sequence ID" value="NZ_JAMBOL010000033.1"/>
</dbReference>
<evidence type="ECO:0000313" key="2">
    <source>
        <dbReference type="EMBL" id="MCM3716290.1"/>
    </source>
</evidence>
<dbReference type="EMBL" id="JAMBOL010000033">
    <property type="protein sequence ID" value="MCM3716290.1"/>
    <property type="molecule type" value="Genomic_DNA"/>
</dbReference>
<accession>A0A9X2DVR3</accession>
<dbReference type="GO" id="GO:0004386">
    <property type="term" value="F:helicase activity"/>
    <property type="evidence" value="ECO:0007669"/>
    <property type="project" value="UniProtKB-KW"/>
</dbReference>
<keyword evidence="2" id="KW-0547">Nucleotide-binding</keyword>
<dbReference type="InterPro" id="IPR006935">
    <property type="entry name" value="Helicase/UvrB_N"/>
</dbReference>
<dbReference type="Gene3D" id="3.40.50.300">
    <property type="entry name" value="P-loop containing nucleotide triphosphate hydrolases"/>
    <property type="match status" value="1"/>
</dbReference>
<name>A0A9X2DVR3_9BACI</name>
<dbReference type="Pfam" id="PF04851">
    <property type="entry name" value="ResIII"/>
    <property type="match status" value="1"/>
</dbReference>
<dbReference type="AlphaFoldDB" id="A0A9X2DVR3"/>
<dbReference type="InterPro" id="IPR027417">
    <property type="entry name" value="P-loop_NTPase"/>
</dbReference>
<evidence type="ECO:0000259" key="1">
    <source>
        <dbReference type="Pfam" id="PF04851"/>
    </source>
</evidence>
<keyword evidence="3" id="KW-1185">Reference proteome</keyword>
<evidence type="ECO:0000313" key="3">
    <source>
        <dbReference type="Proteomes" id="UP001139179"/>
    </source>
</evidence>
<keyword evidence="2" id="KW-0347">Helicase</keyword>